<evidence type="ECO:0000313" key="5">
    <source>
        <dbReference type="Proteomes" id="UP001214898"/>
    </source>
</evidence>
<name>A0A8I1WJ51_BACIU</name>
<feature type="transmembrane region" description="Helical" evidence="1">
    <location>
        <begin position="41"/>
        <end position="62"/>
    </location>
</feature>
<feature type="transmembrane region" description="Helical" evidence="1">
    <location>
        <begin position="15"/>
        <end position="35"/>
    </location>
</feature>
<dbReference type="EMBL" id="CP120574">
    <property type="protein sequence ID" value="WEY82910.1"/>
    <property type="molecule type" value="Genomic_DNA"/>
</dbReference>
<dbReference type="Proteomes" id="UP001214898">
    <property type="component" value="Plasmid unnamed1"/>
</dbReference>
<gene>
    <name evidence="2" type="ORF">J5227_19795</name>
    <name evidence="3" type="ORF">P5633_00165</name>
</gene>
<evidence type="ECO:0000313" key="4">
    <source>
        <dbReference type="Proteomes" id="UP000665181"/>
    </source>
</evidence>
<geneLocation type="plasmid" evidence="3 5">
    <name>unnamed1</name>
</geneLocation>
<dbReference type="EMBL" id="JAGFPW010000026">
    <property type="protein sequence ID" value="MBO3796494.1"/>
    <property type="molecule type" value="Genomic_DNA"/>
</dbReference>
<evidence type="ECO:0000256" key="1">
    <source>
        <dbReference type="SAM" id="Phobius"/>
    </source>
</evidence>
<sequence>MRKILHNIGDNTVKYWMYSIIASLFIVLIGFFLRSSVMLEIGYLLAPLSFIFMAAIHIYLCIDSGIRYLKKRIIKEA</sequence>
<dbReference type="RefSeq" id="WP_208556782.1">
    <property type="nucleotide sequence ID" value="NZ_JAGFPW010000026.1"/>
</dbReference>
<protein>
    <submittedName>
        <fullName evidence="2">Uncharacterized protein</fullName>
    </submittedName>
</protein>
<reference evidence="2" key="1">
    <citation type="submission" date="2021-03" db="EMBL/GenBank/DDBJ databases">
        <title>Isolation of Bacillus subtilis from fermented food sample.</title>
        <authorList>
            <person name="Lakshmanan V."/>
            <person name="Athira K."/>
            <person name="Rajagopal K."/>
        </authorList>
    </citation>
    <scope>NUCLEOTIDE SEQUENCE</scope>
    <source>
        <strain evidence="2">S1</strain>
    </source>
</reference>
<dbReference type="Proteomes" id="UP000665181">
    <property type="component" value="Unassembled WGS sequence"/>
</dbReference>
<accession>A0A8I1WJ51</accession>
<reference evidence="3" key="2">
    <citation type="submission" date="2023-03" db="EMBL/GenBank/DDBJ databases">
        <title>Complete genome sequences of 52 Bacillus and Priestia strains isolated from West-African fermentations and 26 reference strains from the DSMZ collection.</title>
        <authorList>
            <person name="Wiedenbein E.S."/>
            <person name="Canoy T.S."/>
            <person name="Hui Y."/>
            <person name="Parkouda C."/>
            <person name="Dawende C."/>
            <person name="Ametefe E."/>
            <person name="Jespersen L."/>
            <person name="Nielsen D.S."/>
        </authorList>
    </citation>
    <scope>NUCLEOTIDE SEQUENCE</scope>
    <source>
        <strain evidence="3">PRO56</strain>
        <plasmid evidence="3">unnamed1</plasmid>
    </source>
</reference>
<keyword evidence="1" id="KW-0812">Transmembrane</keyword>
<evidence type="ECO:0000313" key="3">
    <source>
        <dbReference type="EMBL" id="WEY82910.1"/>
    </source>
</evidence>
<evidence type="ECO:0000313" key="2">
    <source>
        <dbReference type="EMBL" id="MBO3796494.1"/>
    </source>
</evidence>
<keyword evidence="1" id="KW-1133">Transmembrane helix</keyword>
<dbReference type="AlphaFoldDB" id="A0A8I1WJ51"/>
<organism evidence="2 4">
    <name type="scientific">Bacillus subtilis</name>
    <dbReference type="NCBI Taxonomy" id="1423"/>
    <lineage>
        <taxon>Bacteria</taxon>
        <taxon>Bacillati</taxon>
        <taxon>Bacillota</taxon>
        <taxon>Bacilli</taxon>
        <taxon>Bacillales</taxon>
        <taxon>Bacillaceae</taxon>
        <taxon>Bacillus</taxon>
    </lineage>
</organism>
<proteinExistence type="predicted"/>
<keyword evidence="1" id="KW-0472">Membrane</keyword>
<keyword evidence="3" id="KW-0614">Plasmid</keyword>